<dbReference type="AlphaFoldDB" id="A0A5C5ZRD5"/>
<gene>
    <name evidence="1" type="ORF">Pla52n_67360</name>
</gene>
<organism evidence="1 2">
    <name type="scientific">Stieleria varia</name>
    <dbReference type="NCBI Taxonomy" id="2528005"/>
    <lineage>
        <taxon>Bacteria</taxon>
        <taxon>Pseudomonadati</taxon>
        <taxon>Planctomycetota</taxon>
        <taxon>Planctomycetia</taxon>
        <taxon>Pirellulales</taxon>
        <taxon>Pirellulaceae</taxon>
        <taxon>Stieleria</taxon>
    </lineage>
</organism>
<dbReference type="Proteomes" id="UP000320176">
    <property type="component" value="Unassembled WGS sequence"/>
</dbReference>
<evidence type="ECO:0000313" key="2">
    <source>
        <dbReference type="Proteomes" id="UP000320176"/>
    </source>
</evidence>
<dbReference type="EMBL" id="SJPN01000020">
    <property type="protein sequence ID" value="TWT89608.1"/>
    <property type="molecule type" value="Genomic_DNA"/>
</dbReference>
<proteinExistence type="predicted"/>
<dbReference type="PANTHER" id="PTHR37941">
    <property type="entry name" value="FUMARASE E-RELATED"/>
    <property type="match status" value="1"/>
</dbReference>
<evidence type="ECO:0008006" key="3">
    <source>
        <dbReference type="Google" id="ProtNLM"/>
    </source>
</evidence>
<evidence type="ECO:0000313" key="1">
    <source>
        <dbReference type="EMBL" id="TWT89608.1"/>
    </source>
</evidence>
<sequence>MTDSPKSDDPAVAMATQRLKEAVHTAATFMTTFLGQPDHVAVIVATSKMDELVGFLVRQRLLPCSSKKDDLLDSERGLGTFSNRIDLAFRLGVIDSSLVRALHLFRKIRNDFAHAYEGQNLNVSPHRDRVEELENQARTHPNVEVIRNAISTAPITLTDEKKSFIIAATYALAKLETAKLLVRQVDTFSAPHITFP</sequence>
<name>A0A5C5ZRD5_9BACT</name>
<dbReference type="InterPro" id="IPR007761">
    <property type="entry name" value="MtlR-like"/>
</dbReference>
<dbReference type="Gene3D" id="1.20.120.330">
    <property type="entry name" value="Nucleotidyltransferases domain 2"/>
    <property type="match status" value="1"/>
</dbReference>
<protein>
    <recommendedName>
        <fullName evidence="3">Mannitol repressor protein</fullName>
    </recommendedName>
</protein>
<accession>A0A5C5ZRD5</accession>
<dbReference type="SUPFAM" id="SSF158668">
    <property type="entry name" value="MtlR-like"/>
    <property type="match status" value="1"/>
</dbReference>
<dbReference type="InterPro" id="IPR038026">
    <property type="entry name" value="MtlR-like_sf"/>
</dbReference>
<dbReference type="GO" id="GO:0045892">
    <property type="term" value="P:negative regulation of DNA-templated transcription"/>
    <property type="evidence" value="ECO:0007669"/>
    <property type="project" value="TreeGrafter"/>
</dbReference>
<keyword evidence="2" id="KW-1185">Reference proteome</keyword>
<dbReference type="PANTHER" id="PTHR37941:SF1">
    <property type="entry name" value="FUMARASE E-RELATED"/>
    <property type="match status" value="1"/>
</dbReference>
<comment type="caution">
    <text evidence="1">The sequence shown here is derived from an EMBL/GenBank/DDBJ whole genome shotgun (WGS) entry which is preliminary data.</text>
</comment>
<reference evidence="1 2" key="1">
    <citation type="submission" date="2019-02" db="EMBL/GenBank/DDBJ databases">
        <title>Deep-cultivation of Planctomycetes and their phenomic and genomic characterization uncovers novel biology.</title>
        <authorList>
            <person name="Wiegand S."/>
            <person name="Jogler M."/>
            <person name="Boedeker C."/>
            <person name="Pinto D."/>
            <person name="Vollmers J."/>
            <person name="Rivas-Marin E."/>
            <person name="Kohn T."/>
            <person name="Peeters S.H."/>
            <person name="Heuer A."/>
            <person name="Rast P."/>
            <person name="Oberbeckmann S."/>
            <person name="Bunk B."/>
            <person name="Jeske O."/>
            <person name="Meyerdierks A."/>
            <person name="Storesund J.E."/>
            <person name="Kallscheuer N."/>
            <person name="Luecker S."/>
            <person name="Lage O.M."/>
            <person name="Pohl T."/>
            <person name="Merkel B.J."/>
            <person name="Hornburger P."/>
            <person name="Mueller R.-W."/>
            <person name="Bruemmer F."/>
            <person name="Labrenz M."/>
            <person name="Spormann A.M."/>
            <person name="Op Den Camp H."/>
            <person name="Overmann J."/>
            <person name="Amann R."/>
            <person name="Jetten M.S.M."/>
            <person name="Mascher T."/>
            <person name="Medema M.H."/>
            <person name="Devos D.P."/>
            <person name="Kaster A.-K."/>
            <person name="Ovreas L."/>
            <person name="Rohde M."/>
            <person name="Galperin M.Y."/>
            <person name="Jogler C."/>
        </authorList>
    </citation>
    <scope>NUCLEOTIDE SEQUENCE [LARGE SCALE GENOMIC DNA]</scope>
    <source>
        <strain evidence="1 2">Pla52n</strain>
    </source>
</reference>